<dbReference type="InterPro" id="IPR046848">
    <property type="entry name" value="E_motif"/>
</dbReference>
<feature type="domain" description="DYW" evidence="4">
    <location>
        <begin position="517"/>
        <end position="581"/>
    </location>
</feature>
<reference evidence="5 7" key="2">
    <citation type="journal article" date="2014" name="BMC Genomics">
        <title>An improved genome release (version Mt4.0) for the model legume Medicago truncatula.</title>
        <authorList>
            <person name="Tang H."/>
            <person name="Krishnakumar V."/>
            <person name="Bidwell S."/>
            <person name="Rosen B."/>
            <person name="Chan A."/>
            <person name="Zhou S."/>
            <person name="Gentzbittel L."/>
            <person name="Childs K.L."/>
            <person name="Yandell M."/>
            <person name="Gundlach H."/>
            <person name="Mayer K.F."/>
            <person name="Schwartz D.C."/>
            <person name="Town C.D."/>
        </authorList>
    </citation>
    <scope>GENOME REANNOTATION</scope>
    <source>
        <strain evidence="6 7">cv. Jemalong A17</strain>
    </source>
</reference>
<dbReference type="PANTHER" id="PTHR47926">
    <property type="entry name" value="PENTATRICOPEPTIDE REPEAT-CONTAINING PROTEIN"/>
    <property type="match status" value="1"/>
</dbReference>
<feature type="repeat" description="PPR" evidence="3">
    <location>
        <begin position="361"/>
        <end position="395"/>
    </location>
</feature>
<dbReference type="GO" id="GO:0009451">
    <property type="term" value="P:RNA modification"/>
    <property type="evidence" value="ECO:0000318"/>
    <property type="project" value="GO_Central"/>
</dbReference>
<keyword evidence="2" id="KW-0677">Repeat</keyword>
<evidence type="ECO:0000313" key="7">
    <source>
        <dbReference type="Proteomes" id="UP000002051"/>
    </source>
</evidence>
<name>G7IHD2_MEDTR</name>
<feature type="repeat" description="PPR" evidence="3">
    <location>
        <begin position="42"/>
        <end position="76"/>
    </location>
</feature>
<accession>A0A0C3V666</accession>
<protein>
    <submittedName>
        <fullName evidence="5">PPR containing plant-like protein, putative</fullName>
    </submittedName>
</protein>
<evidence type="ECO:0000256" key="3">
    <source>
        <dbReference type="PROSITE-ProRule" id="PRU00708"/>
    </source>
</evidence>
<dbReference type="eggNOG" id="KOG4197">
    <property type="taxonomic scope" value="Eukaryota"/>
</dbReference>
<dbReference type="STRING" id="3880.G7IHD2"/>
<dbReference type="PROSITE" id="PS51375">
    <property type="entry name" value="PPR"/>
    <property type="match status" value="4"/>
</dbReference>
<gene>
    <name evidence="5" type="ordered locus">MTR_2g082550</name>
</gene>
<dbReference type="InterPro" id="IPR011990">
    <property type="entry name" value="TPR-like_helical_dom_sf"/>
</dbReference>
<dbReference type="Pfam" id="PF12854">
    <property type="entry name" value="PPR_1"/>
    <property type="match status" value="1"/>
</dbReference>
<dbReference type="AlphaFoldDB" id="G7IHD2"/>
<dbReference type="InterPro" id="IPR032867">
    <property type="entry name" value="DYW_dom"/>
</dbReference>
<dbReference type="Proteomes" id="UP000002051">
    <property type="component" value="Chromosome 2"/>
</dbReference>
<dbReference type="InterPro" id="IPR002885">
    <property type="entry name" value="PPR_rpt"/>
</dbReference>
<evidence type="ECO:0000256" key="1">
    <source>
        <dbReference type="ARBA" id="ARBA00006643"/>
    </source>
</evidence>
<dbReference type="GO" id="GO:0008270">
    <property type="term" value="F:zinc ion binding"/>
    <property type="evidence" value="ECO:0007669"/>
    <property type="project" value="InterPro"/>
</dbReference>
<reference evidence="5 7" key="1">
    <citation type="journal article" date="2011" name="Nature">
        <title>The Medicago genome provides insight into the evolution of rhizobial symbioses.</title>
        <authorList>
            <person name="Young N.D."/>
            <person name="Debelle F."/>
            <person name="Oldroyd G.E."/>
            <person name="Geurts R."/>
            <person name="Cannon S.B."/>
            <person name="Udvardi M.K."/>
            <person name="Benedito V.A."/>
            <person name="Mayer K.F."/>
            <person name="Gouzy J."/>
            <person name="Schoof H."/>
            <person name="Van de Peer Y."/>
            <person name="Proost S."/>
            <person name="Cook D.R."/>
            <person name="Meyers B.C."/>
            <person name="Spannagl M."/>
            <person name="Cheung F."/>
            <person name="De Mita S."/>
            <person name="Krishnakumar V."/>
            <person name="Gundlach H."/>
            <person name="Zhou S."/>
            <person name="Mudge J."/>
            <person name="Bharti A.K."/>
            <person name="Murray J.D."/>
            <person name="Naoumkina M.A."/>
            <person name="Rosen B."/>
            <person name="Silverstein K.A."/>
            <person name="Tang H."/>
            <person name="Rombauts S."/>
            <person name="Zhao P.X."/>
            <person name="Zhou P."/>
            <person name="Barbe V."/>
            <person name="Bardou P."/>
            <person name="Bechner M."/>
            <person name="Bellec A."/>
            <person name="Berger A."/>
            <person name="Berges H."/>
            <person name="Bidwell S."/>
            <person name="Bisseling T."/>
            <person name="Choisne N."/>
            <person name="Couloux A."/>
            <person name="Denny R."/>
            <person name="Deshpande S."/>
            <person name="Dai X."/>
            <person name="Doyle J.J."/>
            <person name="Dudez A.M."/>
            <person name="Farmer A.D."/>
            <person name="Fouteau S."/>
            <person name="Franken C."/>
            <person name="Gibelin C."/>
            <person name="Gish J."/>
            <person name="Goldstein S."/>
            <person name="Gonzalez A.J."/>
            <person name="Green P.J."/>
            <person name="Hallab A."/>
            <person name="Hartog M."/>
            <person name="Hua A."/>
            <person name="Humphray S.J."/>
            <person name="Jeong D.H."/>
            <person name="Jing Y."/>
            <person name="Jocker A."/>
            <person name="Kenton S.M."/>
            <person name="Kim D.J."/>
            <person name="Klee K."/>
            <person name="Lai H."/>
            <person name="Lang C."/>
            <person name="Lin S."/>
            <person name="Macmil S.L."/>
            <person name="Magdelenat G."/>
            <person name="Matthews L."/>
            <person name="McCorrison J."/>
            <person name="Monaghan E.L."/>
            <person name="Mun J.H."/>
            <person name="Najar F.Z."/>
            <person name="Nicholson C."/>
            <person name="Noirot C."/>
            <person name="O'Bleness M."/>
            <person name="Paule C.R."/>
            <person name="Poulain J."/>
            <person name="Prion F."/>
            <person name="Qin B."/>
            <person name="Qu C."/>
            <person name="Retzel E.F."/>
            <person name="Riddle C."/>
            <person name="Sallet E."/>
            <person name="Samain S."/>
            <person name="Samson N."/>
            <person name="Sanders I."/>
            <person name="Saurat O."/>
            <person name="Scarpelli C."/>
            <person name="Schiex T."/>
            <person name="Segurens B."/>
            <person name="Severin A.J."/>
            <person name="Sherrier D.J."/>
            <person name="Shi R."/>
            <person name="Sims S."/>
            <person name="Singer S.R."/>
            <person name="Sinharoy S."/>
            <person name="Sterck L."/>
            <person name="Viollet A."/>
            <person name="Wang B.B."/>
            <person name="Wang K."/>
            <person name="Wang M."/>
            <person name="Wang X."/>
            <person name="Warfsmann J."/>
            <person name="Weissenbach J."/>
            <person name="White D.D."/>
            <person name="White J.D."/>
            <person name="Wiley G.B."/>
            <person name="Wincker P."/>
            <person name="Xing Y."/>
            <person name="Yang L."/>
            <person name="Yao Z."/>
            <person name="Ying F."/>
            <person name="Zhai J."/>
            <person name="Zhou L."/>
            <person name="Zuber A."/>
            <person name="Denarie J."/>
            <person name="Dixon R.A."/>
            <person name="May G.D."/>
            <person name="Schwartz D.C."/>
            <person name="Rogers J."/>
            <person name="Quetier F."/>
            <person name="Town C.D."/>
            <person name="Roe B.A."/>
        </authorList>
    </citation>
    <scope>NUCLEOTIDE SEQUENCE [LARGE SCALE GENOMIC DNA]</scope>
    <source>
        <strain evidence="5">A17</strain>
        <strain evidence="6 7">cv. Jemalong A17</strain>
    </source>
</reference>
<feature type="repeat" description="PPR" evidence="3">
    <location>
        <begin position="196"/>
        <end position="230"/>
    </location>
</feature>
<evidence type="ECO:0000256" key="2">
    <source>
        <dbReference type="ARBA" id="ARBA00022737"/>
    </source>
</evidence>
<dbReference type="EMBL" id="CM001218">
    <property type="protein sequence ID" value="AES66856.2"/>
    <property type="molecule type" value="Genomic_DNA"/>
</dbReference>
<evidence type="ECO:0000259" key="4">
    <source>
        <dbReference type="Pfam" id="PF14432"/>
    </source>
</evidence>
<feature type="repeat" description="PPR" evidence="3">
    <location>
        <begin position="326"/>
        <end position="360"/>
    </location>
</feature>
<proteinExistence type="inferred from homology"/>
<dbReference type="HOGENOM" id="CLU_002706_15_10_1"/>
<dbReference type="PaxDb" id="3880-AES66856"/>
<dbReference type="Pfam" id="PF14432">
    <property type="entry name" value="DYW_deaminase"/>
    <property type="match status" value="1"/>
</dbReference>
<dbReference type="Pfam" id="PF20431">
    <property type="entry name" value="E_motif"/>
    <property type="match status" value="1"/>
</dbReference>
<dbReference type="FunFam" id="1.25.40.10:FF:000090">
    <property type="entry name" value="Pentatricopeptide repeat-containing protein, chloroplastic"/>
    <property type="match status" value="1"/>
</dbReference>
<dbReference type="NCBIfam" id="TIGR00756">
    <property type="entry name" value="PPR"/>
    <property type="match status" value="1"/>
</dbReference>
<dbReference type="Gene3D" id="1.25.40.10">
    <property type="entry name" value="Tetratricopeptide repeat domain"/>
    <property type="match status" value="3"/>
</dbReference>
<dbReference type="Pfam" id="PF01535">
    <property type="entry name" value="PPR"/>
    <property type="match status" value="3"/>
</dbReference>
<dbReference type="InterPro" id="IPR046960">
    <property type="entry name" value="PPR_At4g14850-like_plant"/>
</dbReference>
<sequence>MVSPSLSTNLPSHLSLKLLKEALDVRNFKRARQLFDNIPQPDPTTSSTLISALTTHGLLNEAINICTSLRERGIKLDIPVFMAVAKACAASRDALNVKELHNDATRCGAMFNVFVGNALIHAYGKCKCVEGERRVFDDMVVRDVKGLNVFHEMGWNGVKLDPVTVSSILPACADLKDLKSGKAIHGFAVRNGMVENVFVCNALVNLYAKCLCVREAHAIFDLMPHRDVVSWSGVLTYFTNKEYEKGLSLFSQMCRDGVETNEVTWKAMEMLRKMQNMGFKPNEITISSILQACYLSESLRMCKEIHYYVFRHWKVWNVFDMIAIKDVVAWTTMINANAMHGNGKEALFLFEKMLLSMVKPDSVTFICVLSSCSHSRLVEEGVQIFNSMSKDHLVEPNAIHYSCVVDIYSRAGRLNEAYEFIQRMPMGPTAGAWKSLLAGCRVYKNVELAKISAKKLFEIEPSRSRDYVALCNILVTAKLWSEASKIRMFMKESGITKTPGCSWLHVGNRVHNFVAGDKKEKVESLCKHSEKLAVAFGILNLNGQSTIRVFKNLRICGDCHNAIKYMAKVVDVMIVVRDSFRRFDEKTNRRKWQRINIDVQKNVLRSIRAFLDSVFVDAHAARHTFIRYIYD</sequence>
<dbReference type="Pfam" id="PF13041">
    <property type="entry name" value="PPR_2"/>
    <property type="match status" value="1"/>
</dbReference>
<keyword evidence="7" id="KW-1185">Reference proteome</keyword>
<dbReference type="GO" id="GO:0003723">
    <property type="term" value="F:RNA binding"/>
    <property type="evidence" value="ECO:0000318"/>
    <property type="project" value="GO_Central"/>
</dbReference>
<dbReference type="PANTHER" id="PTHR47926:SF426">
    <property type="entry name" value="TETRATRICOPEPTIDE-LIKE HELICAL DOMAIN SUPERFAMILY, DYW DOMAIN-CONTAINING PROTEIN"/>
    <property type="match status" value="1"/>
</dbReference>
<organism evidence="5 7">
    <name type="scientific">Medicago truncatula</name>
    <name type="common">Barrel medic</name>
    <name type="synonym">Medicago tribuloides</name>
    <dbReference type="NCBI Taxonomy" id="3880"/>
    <lineage>
        <taxon>Eukaryota</taxon>
        <taxon>Viridiplantae</taxon>
        <taxon>Streptophyta</taxon>
        <taxon>Embryophyta</taxon>
        <taxon>Tracheophyta</taxon>
        <taxon>Spermatophyta</taxon>
        <taxon>Magnoliopsida</taxon>
        <taxon>eudicotyledons</taxon>
        <taxon>Gunneridae</taxon>
        <taxon>Pentapetalae</taxon>
        <taxon>rosids</taxon>
        <taxon>fabids</taxon>
        <taxon>Fabales</taxon>
        <taxon>Fabaceae</taxon>
        <taxon>Papilionoideae</taxon>
        <taxon>50 kb inversion clade</taxon>
        <taxon>NPAAA clade</taxon>
        <taxon>Hologalegina</taxon>
        <taxon>IRL clade</taxon>
        <taxon>Trifolieae</taxon>
        <taxon>Medicago</taxon>
    </lineage>
</organism>
<comment type="similarity">
    <text evidence="1">Belongs to the PPR family. PCMP-H subfamily.</text>
</comment>
<evidence type="ECO:0000313" key="5">
    <source>
        <dbReference type="EMBL" id="AES66856.2"/>
    </source>
</evidence>
<evidence type="ECO:0000313" key="6">
    <source>
        <dbReference type="EnsemblPlants" id="AES66856"/>
    </source>
</evidence>
<accession>G7IHD2</accession>
<dbReference type="EnsemblPlants" id="AES66856">
    <property type="protein sequence ID" value="AES66856"/>
    <property type="gene ID" value="MTR_2g082550"/>
</dbReference>
<reference evidence="6" key="3">
    <citation type="submission" date="2015-04" db="UniProtKB">
        <authorList>
            <consortium name="EnsemblPlants"/>
        </authorList>
    </citation>
    <scope>IDENTIFICATION</scope>
    <source>
        <strain evidence="6">cv. Jemalong A17</strain>
    </source>
</reference>